<keyword evidence="1" id="KW-0378">Hydrolase</keyword>
<dbReference type="EMBL" id="JACHBX010000003">
    <property type="protein sequence ID" value="MBB6135076.1"/>
    <property type="molecule type" value="Genomic_DNA"/>
</dbReference>
<sequence length="86" mass="9494">MDGFRRRVAALPSKPSVMLAVGELEQPSIANGPLQGRHAIAAARHMVDNARELGEGLQKASTWGILENQRYLNMTKEQLQLTLVLE</sequence>
<dbReference type="Proteomes" id="UP000540787">
    <property type="component" value="Unassembled WGS sequence"/>
</dbReference>
<accession>A0A7W9X248</accession>
<reference evidence="1 2" key="1">
    <citation type="submission" date="2020-08" db="EMBL/GenBank/DDBJ databases">
        <title>The Agave Microbiome: Exploring the role of microbial communities in plant adaptations to desert environments.</title>
        <authorList>
            <person name="Partida-Martinez L.P."/>
        </authorList>
    </citation>
    <scope>NUCLEOTIDE SEQUENCE [LARGE SCALE GENOMIC DNA]</scope>
    <source>
        <strain evidence="1 2">AT3.2</strain>
    </source>
</reference>
<evidence type="ECO:0000313" key="1">
    <source>
        <dbReference type="EMBL" id="MBB6135076.1"/>
    </source>
</evidence>
<organism evidence="1 2">
    <name type="scientific">Massilia aurea</name>
    <dbReference type="NCBI Taxonomy" id="373040"/>
    <lineage>
        <taxon>Bacteria</taxon>
        <taxon>Pseudomonadati</taxon>
        <taxon>Pseudomonadota</taxon>
        <taxon>Betaproteobacteria</taxon>
        <taxon>Burkholderiales</taxon>
        <taxon>Oxalobacteraceae</taxon>
        <taxon>Telluria group</taxon>
        <taxon>Massilia</taxon>
    </lineage>
</organism>
<proteinExistence type="predicted"/>
<gene>
    <name evidence="1" type="ORF">HD842_003234</name>
</gene>
<keyword evidence="2" id="KW-1185">Reference proteome</keyword>
<comment type="caution">
    <text evidence="1">The sequence shown here is derived from an EMBL/GenBank/DDBJ whole genome shotgun (WGS) entry which is preliminary data.</text>
</comment>
<dbReference type="AlphaFoldDB" id="A0A7W9X248"/>
<evidence type="ECO:0000313" key="2">
    <source>
        <dbReference type="Proteomes" id="UP000540787"/>
    </source>
</evidence>
<protein>
    <submittedName>
        <fullName evidence="1">Putative hydrolase (HD superfamily)</fullName>
    </submittedName>
</protein>
<name>A0A7W9X248_9BURK</name>
<dbReference type="RefSeq" id="WP_183555725.1">
    <property type="nucleotide sequence ID" value="NZ_JACHBX010000003.1"/>
</dbReference>
<dbReference type="GO" id="GO:0016787">
    <property type="term" value="F:hydrolase activity"/>
    <property type="evidence" value="ECO:0007669"/>
    <property type="project" value="UniProtKB-KW"/>
</dbReference>